<dbReference type="InterPro" id="IPR017900">
    <property type="entry name" value="4Fe4S_Fe_S_CS"/>
</dbReference>
<evidence type="ECO:0000256" key="7">
    <source>
        <dbReference type="ARBA" id="ARBA00023004"/>
    </source>
</evidence>
<dbReference type="EMBL" id="JAUDDZ010000002">
    <property type="protein sequence ID" value="MDM8274305.1"/>
    <property type="molecule type" value="Genomic_DNA"/>
</dbReference>
<dbReference type="Gene3D" id="3.20.20.70">
    <property type="entry name" value="Aldolase class I"/>
    <property type="match status" value="1"/>
</dbReference>
<dbReference type="InterPro" id="IPR007197">
    <property type="entry name" value="rSAM"/>
</dbReference>
<dbReference type="SUPFAM" id="SSF54862">
    <property type="entry name" value="4Fe-4S ferredoxins"/>
    <property type="match status" value="1"/>
</dbReference>
<evidence type="ECO:0000259" key="10">
    <source>
        <dbReference type="PROSITE" id="PS51379"/>
    </source>
</evidence>
<comment type="similarity">
    <text evidence="2">Belongs to the organic radical-activating enzymes family.</text>
</comment>
<evidence type="ECO:0000256" key="5">
    <source>
        <dbReference type="ARBA" id="ARBA00022723"/>
    </source>
</evidence>
<evidence type="ECO:0000256" key="4">
    <source>
        <dbReference type="ARBA" id="ARBA00022691"/>
    </source>
</evidence>
<dbReference type="SFLD" id="SFLDG01066">
    <property type="entry name" value="organic_radical-activating_enz"/>
    <property type="match status" value="1"/>
</dbReference>
<feature type="domain" description="4Fe-4S ferredoxin-type" evidence="10">
    <location>
        <begin position="47"/>
        <end position="76"/>
    </location>
</feature>
<keyword evidence="3" id="KW-0004">4Fe-4S</keyword>
<dbReference type="SFLD" id="SFLDS00029">
    <property type="entry name" value="Radical_SAM"/>
    <property type="match status" value="1"/>
</dbReference>
<dbReference type="InterPro" id="IPR034457">
    <property type="entry name" value="Organic_radical-activating"/>
</dbReference>
<dbReference type="PIRSF" id="PIRSF000371">
    <property type="entry name" value="PFL_act_enz"/>
    <property type="match status" value="1"/>
</dbReference>
<keyword evidence="6" id="KW-0560">Oxidoreductase</keyword>
<dbReference type="RefSeq" id="WP_289544192.1">
    <property type="nucleotide sequence ID" value="NZ_JAUDDZ010000002.1"/>
</dbReference>
<reference evidence="13" key="1">
    <citation type="submission" date="2023-06" db="EMBL/GenBank/DDBJ databases">
        <title>Identification and characterization of horizontal gene transfer across gut microbiota members of farm animals based on homology search.</title>
        <authorList>
            <person name="Zeman M."/>
            <person name="Kubasova T."/>
            <person name="Jahodarova E."/>
            <person name="Nykrynova M."/>
            <person name="Rychlik I."/>
        </authorList>
    </citation>
    <scope>NUCLEOTIDE SEQUENCE [LARGE SCALE GENOMIC DNA]</scope>
    <source>
        <strain evidence="13">154_Feed</strain>
    </source>
</reference>
<dbReference type="Pfam" id="PF04055">
    <property type="entry name" value="Radical_SAM"/>
    <property type="match status" value="1"/>
</dbReference>
<dbReference type="SUPFAM" id="SSF102114">
    <property type="entry name" value="Radical SAM enzymes"/>
    <property type="match status" value="1"/>
</dbReference>
<dbReference type="InterPro" id="IPR058240">
    <property type="entry name" value="rSAM_sf"/>
</dbReference>
<comment type="cofactor">
    <cofactor evidence="1">
        <name>[4Fe-4S] cluster</name>
        <dbReference type="ChEBI" id="CHEBI:49883"/>
    </cofactor>
</comment>
<gene>
    <name evidence="12" type="ORF">QUW28_02150</name>
</gene>
<comment type="caution">
    <text evidence="12">The sequence shown here is derived from an EMBL/GenBank/DDBJ whole genome shotgun (WGS) entry which is preliminary data.</text>
</comment>
<dbReference type="PANTHER" id="PTHR30352">
    <property type="entry name" value="PYRUVATE FORMATE-LYASE-ACTIVATING ENZYME"/>
    <property type="match status" value="1"/>
</dbReference>
<organism evidence="12 13">
    <name type="scientific">Enorma phocaeensis</name>
    <dbReference type="NCBI Taxonomy" id="1871019"/>
    <lineage>
        <taxon>Bacteria</taxon>
        <taxon>Bacillati</taxon>
        <taxon>Actinomycetota</taxon>
        <taxon>Coriobacteriia</taxon>
        <taxon>Coriobacteriales</taxon>
        <taxon>Coriobacteriaceae</taxon>
        <taxon>Enorma</taxon>
    </lineage>
</organism>
<dbReference type="Gene3D" id="3.30.70.20">
    <property type="match status" value="1"/>
</dbReference>
<dbReference type="InterPro" id="IPR040074">
    <property type="entry name" value="BssD/PflA/YjjW"/>
</dbReference>
<protein>
    <submittedName>
        <fullName evidence="12">Glycyl-radical enzyme activating protein</fullName>
    </submittedName>
</protein>
<keyword evidence="5" id="KW-0479">Metal-binding</keyword>
<dbReference type="PANTHER" id="PTHR30352:SF4">
    <property type="entry name" value="PYRUVATE FORMATE-LYASE 2-ACTIVATING ENZYME"/>
    <property type="match status" value="1"/>
</dbReference>
<dbReference type="Proteomes" id="UP001529421">
    <property type="component" value="Unassembled WGS sequence"/>
</dbReference>
<dbReference type="PROSITE" id="PS51379">
    <property type="entry name" value="4FE4S_FER_2"/>
    <property type="match status" value="2"/>
</dbReference>
<evidence type="ECO:0000256" key="8">
    <source>
        <dbReference type="ARBA" id="ARBA00023014"/>
    </source>
</evidence>
<feature type="domain" description="4Fe-4S ferredoxin-type" evidence="10">
    <location>
        <begin position="77"/>
        <end position="106"/>
    </location>
</feature>
<evidence type="ECO:0000259" key="11">
    <source>
        <dbReference type="PROSITE" id="PS51918"/>
    </source>
</evidence>
<sequence length="305" mass="33551">MGTTPTIFNIQRFSTHDGPGIRTTVFFKGCPLRCAWCHNPESQSYAPELLVDSSRCTGCGMCVEACPEGAIALGEDGRARLDRDRCRACGECVDLCAQGCREVAGEPAAEPRELVEQLLRDRSFFERSGGGVTLSGGECLAQDEGYLAELCSRLHARGIRVAIDTCGDVPWERIERLLPDVDLWLYDIKAADDVLHRRLTGSSNMRIWDNLGHLARSGAAVRVRMPLVSPVNDDMACIDATIRLLLERVGTVPVSLLPYHAAGNGKYRRLDRVPREDFRVPADDELASIRDRFLDAGFSDVEIGG</sequence>
<name>A0ABT7V739_9ACTN</name>
<dbReference type="PROSITE" id="PS00198">
    <property type="entry name" value="4FE4S_FER_1"/>
    <property type="match status" value="1"/>
</dbReference>
<dbReference type="SFLD" id="SFLDG01118">
    <property type="entry name" value="activating_enzymes__group_2"/>
    <property type="match status" value="1"/>
</dbReference>
<accession>A0ABT7V739</accession>
<keyword evidence="8" id="KW-0411">Iron-sulfur</keyword>
<proteinExistence type="inferred from homology"/>
<keyword evidence="13" id="KW-1185">Reference proteome</keyword>
<evidence type="ECO:0000313" key="13">
    <source>
        <dbReference type="Proteomes" id="UP001529421"/>
    </source>
</evidence>
<dbReference type="InterPro" id="IPR001989">
    <property type="entry name" value="Radical_activat_CS"/>
</dbReference>
<dbReference type="Pfam" id="PF00037">
    <property type="entry name" value="Fer4"/>
    <property type="match status" value="1"/>
</dbReference>
<evidence type="ECO:0000256" key="3">
    <source>
        <dbReference type="ARBA" id="ARBA00022485"/>
    </source>
</evidence>
<dbReference type="InterPro" id="IPR017896">
    <property type="entry name" value="4Fe4S_Fe-S-bd"/>
</dbReference>
<evidence type="ECO:0000256" key="6">
    <source>
        <dbReference type="ARBA" id="ARBA00023002"/>
    </source>
</evidence>
<dbReference type="PROSITE" id="PS51918">
    <property type="entry name" value="RADICAL_SAM"/>
    <property type="match status" value="1"/>
</dbReference>
<evidence type="ECO:0000256" key="2">
    <source>
        <dbReference type="ARBA" id="ARBA00009777"/>
    </source>
</evidence>
<dbReference type="InterPro" id="IPR013785">
    <property type="entry name" value="Aldolase_TIM"/>
</dbReference>
<keyword evidence="4" id="KW-0949">S-adenosyl-L-methionine</keyword>
<keyword evidence="7" id="KW-0408">Iron</keyword>
<feature type="domain" description="Radical SAM core" evidence="11">
    <location>
        <begin position="16"/>
        <end position="299"/>
    </location>
</feature>
<evidence type="ECO:0000256" key="1">
    <source>
        <dbReference type="ARBA" id="ARBA00001966"/>
    </source>
</evidence>
<dbReference type="PROSITE" id="PS01087">
    <property type="entry name" value="RADICAL_ACTIVATING"/>
    <property type="match status" value="1"/>
</dbReference>
<comment type="catalytic activity">
    <reaction evidence="9">
        <text>glycyl-[protein] + reduced [flavodoxin] + S-adenosyl-L-methionine = glycin-2-yl radical-[protein] + semiquinone [flavodoxin] + 5'-deoxyadenosine + L-methionine + H(+)</text>
        <dbReference type="Rhea" id="RHEA:61976"/>
        <dbReference type="Rhea" id="RHEA-COMP:10622"/>
        <dbReference type="Rhea" id="RHEA-COMP:14480"/>
        <dbReference type="Rhea" id="RHEA-COMP:15993"/>
        <dbReference type="Rhea" id="RHEA-COMP:15994"/>
        <dbReference type="ChEBI" id="CHEBI:15378"/>
        <dbReference type="ChEBI" id="CHEBI:17319"/>
        <dbReference type="ChEBI" id="CHEBI:29947"/>
        <dbReference type="ChEBI" id="CHEBI:32722"/>
        <dbReference type="ChEBI" id="CHEBI:57618"/>
        <dbReference type="ChEBI" id="CHEBI:57844"/>
        <dbReference type="ChEBI" id="CHEBI:59789"/>
        <dbReference type="ChEBI" id="CHEBI:140311"/>
    </reaction>
</comment>
<dbReference type="NCBIfam" id="TIGR02494">
    <property type="entry name" value="PFLE_PFLC"/>
    <property type="match status" value="1"/>
</dbReference>
<evidence type="ECO:0000256" key="9">
    <source>
        <dbReference type="ARBA" id="ARBA00047365"/>
    </source>
</evidence>
<evidence type="ECO:0000313" key="12">
    <source>
        <dbReference type="EMBL" id="MDM8274305.1"/>
    </source>
</evidence>
<dbReference type="Pfam" id="PF12800">
    <property type="entry name" value="Fer4_4"/>
    <property type="match status" value="1"/>
</dbReference>
<dbReference type="InterPro" id="IPR012839">
    <property type="entry name" value="Organic_radical_activase"/>
</dbReference>